<dbReference type="RefSeq" id="WP_117518301.1">
    <property type="nucleotide sequence ID" value="NZ_CP060636.1"/>
</dbReference>
<protein>
    <submittedName>
        <fullName evidence="1">Uncharacterized protein</fullName>
    </submittedName>
</protein>
<dbReference type="Proteomes" id="UP000515856">
    <property type="component" value="Chromosome"/>
</dbReference>
<evidence type="ECO:0000313" key="2">
    <source>
        <dbReference type="Proteomes" id="UP000515856"/>
    </source>
</evidence>
<accession>A0A7G9GTE6</accession>
<sequence length="82" mass="9814">MSMRDDVESIIKALKLDRSRIFEVSKIKYVDIITRIEHTFVLDYGDIHWSNMENDFQQHLSIRKEESEWIQSEKSNVGKIEN</sequence>
<dbReference type="AlphaFoldDB" id="A0A7G9GTE6"/>
<reference evidence="1 2" key="1">
    <citation type="submission" date="2020-08" db="EMBL/GenBank/DDBJ databases">
        <authorList>
            <person name="Liu C."/>
            <person name="Sun Q."/>
        </authorList>
    </citation>
    <scope>NUCLEOTIDE SEQUENCE [LARGE SCALE GENOMIC DNA]</scope>
    <source>
        <strain evidence="1 2">NSJ-61</strain>
    </source>
</reference>
<gene>
    <name evidence="1" type="ORF">H9Q80_09150</name>
</gene>
<proteinExistence type="predicted"/>
<dbReference type="EMBL" id="CP060636">
    <property type="protein sequence ID" value="QNM14078.1"/>
    <property type="molecule type" value="Genomic_DNA"/>
</dbReference>
<name>A0A7G9GTE6_9FIRM</name>
<keyword evidence="2" id="KW-1185">Reference proteome</keyword>
<dbReference type="KEGG" id="ehn:H9Q80_09150"/>
<organism evidence="1 2">
    <name type="scientific">[Eubacterium] hominis</name>
    <dbReference type="NCBI Taxonomy" id="2764325"/>
    <lineage>
        <taxon>Bacteria</taxon>
        <taxon>Bacillati</taxon>
        <taxon>Bacillota</taxon>
        <taxon>Erysipelotrichia</taxon>
        <taxon>Erysipelotrichales</taxon>
        <taxon>Erysipelotrichaceae</taxon>
        <taxon>Amedibacillus</taxon>
    </lineage>
</organism>
<evidence type="ECO:0000313" key="1">
    <source>
        <dbReference type="EMBL" id="QNM14078.1"/>
    </source>
</evidence>